<dbReference type="InterPro" id="IPR013766">
    <property type="entry name" value="Thioredoxin_domain"/>
</dbReference>
<name>A0A7T6Z445_9BACI</name>
<dbReference type="PANTHER" id="PTHR42852">
    <property type="entry name" value="THIOL:DISULFIDE INTERCHANGE PROTEIN DSBE"/>
    <property type="match status" value="1"/>
</dbReference>
<dbReference type="InterPro" id="IPR000866">
    <property type="entry name" value="AhpC/TSA"/>
</dbReference>
<evidence type="ECO:0000313" key="5">
    <source>
        <dbReference type="Proteomes" id="UP000595823"/>
    </source>
</evidence>
<evidence type="ECO:0000256" key="2">
    <source>
        <dbReference type="SAM" id="MobiDB-lite"/>
    </source>
</evidence>
<dbReference type="PROSITE" id="PS00194">
    <property type="entry name" value="THIOREDOXIN_1"/>
    <property type="match status" value="1"/>
</dbReference>
<dbReference type="GO" id="GO:0016209">
    <property type="term" value="F:antioxidant activity"/>
    <property type="evidence" value="ECO:0007669"/>
    <property type="project" value="InterPro"/>
</dbReference>
<evidence type="ECO:0000259" key="3">
    <source>
        <dbReference type="PROSITE" id="PS51352"/>
    </source>
</evidence>
<dbReference type="Pfam" id="PF00578">
    <property type="entry name" value="AhpC-TSA"/>
    <property type="match status" value="1"/>
</dbReference>
<keyword evidence="1" id="KW-1015">Disulfide bond</keyword>
<dbReference type="EMBL" id="CP054705">
    <property type="protein sequence ID" value="QQK76665.1"/>
    <property type="molecule type" value="Genomic_DNA"/>
</dbReference>
<organism evidence="4 5">
    <name type="scientific">Salicibibacter cibarius</name>
    <dbReference type="NCBI Taxonomy" id="2743000"/>
    <lineage>
        <taxon>Bacteria</taxon>
        <taxon>Bacillati</taxon>
        <taxon>Bacillota</taxon>
        <taxon>Bacilli</taxon>
        <taxon>Bacillales</taxon>
        <taxon>Bacillaceae</taxon>
        <taxon>Salicibibacter</taxon>
    </lineage>
</organism>
<keyword evidence="5" id="KW-1185">Reference proteome</keyword>
<dbReference type="GO" id="GO:0016491">
    <property type="term" value="F:oxidoreductase activity"/>
    <property type="evidence" value="ECO:0007669"/>
    <property type="project" value="InterPro"/>
</dbReference>
<evidence type="ECO:0000313" key="4">
    <source>
        <dbReference type="EMBL" id="QQK76665.1"/>
    </source>
</evidence>
<dbReference type="KEGG" id="scia:HUG15_14555"/>
<dbReference type="SUPFAM" id="SSF52833">
    <property type="entry name" value="Thioredoxin-like"/>
    <property type="match status" value="1"/>
</dbReference>
<proteinExistence type="predicted"/>
<dbReference type="Gene3D" id="3.40.30.10">
    <property type="entry name" value="Glutaredoxin"/>
    <property type="match status" value="1"/>
</dbReference>
<evidence type="ECO:0000256" key="1">
    <source>
        <dbReference type="ARBA" id="ARBA00023157"/>
    </source>
</evidence>
<protein>
    <submittedName>
        <fullName evidence="4">Redoxin domain-containing protein</fullName>
    </submittedName>
</protein>
<dbReference type="InterPro" id="IPR017937">
    <property type="entry name" value="Thioredoxin_CS"/>
</dbReference>
<dbReference type="InterPro" id="IPR036249">
    <property type="entry name" value="Thioredoxin-like_sf"/>
</dbReference>
<dbReference type="RefSeq" id="WP_200123793.1">
    <property type="nucleotide sequence ID" value="NZ_CP054705.1"/>
</dbReference>
<feature type="region of interest" description="Disordered" evidence="2">
    <location>
        <begin position="32"/>
        <end position="56"/>
    </location>
</feature>
<dbReference type="Proteomes" id="UP000595823">
    <property type="component" value="Chromosome"/>
</dbReference>
<accession>A0A7T6Z445</accession>
<gene>
    <name evidence="4" type="ORF">HUG15_14555</name>
</gene>
<dbReference type="CDD" id="cd02966">
    <property type="entry name" value="TlpA_like_family"/>
    <property type="match status" value="1"/>
</dbReference>
<dbReference type="PANTHER" id="PTHR42852:SF1">
    <property type="entry name" value="THIOREDOXIN-LIKE PROTEIN YNEN"/>
    <property type="match status" value="1"/>
</dbReference>
<dbReference type="InterPro" id="IPR050553">
    <property type="entry name" value="Thioredoxin_ResA/DsbE_sf"/>
</dbReference>
<feature type="domain" description="Thioredoxin" evidence="3">
    <location>
        <begin position="60"/>
        <end position="197"/>
    </location>
</feature>
<reference evidence="4 5" key="1">
    <citation type="submission" date="2020-06" db="EMBL/GenBank/DDBJ databases">
        <title>Genomic analysis of Salicibibacter sp. NKC5-3.</title>
        <authorList>
            <person name="Oh Y.J."/>
        </authorList>
    </citation>
    <scope>NUCLEOTIDE SEQUENCE [LARGE SCALE GENOMIC DNA]</scope>
    <source>
        <strain evidence="4 5">NKC5-3</strain>
    </source>
</reference>
<dbReference type="PROSITE" id="PS51352">
    <property type="entry name" value="THIOREDOXIN_2"/>
    <property type="match status" value="1"/>
</dbReference>
<sequence>MKKGILIVIVIGALGWAIFDFVMSSDDSADEDVVVSNNGDDSSPPAGVEDIDESDDEVGLEAGDIPPDFEVTTLEGETVQLSDYHGERVMLNFWATWCPPCRAEMPDMQKLYDEEDVVILAVNMTDTESNVGEVADFIDELELTFPVPMDEEADIMDTYQVIAYPTTFMIDSNGRIHNVSLGAMNHEQMLQQLESME</sequence>
<dbReference type="AlphaFoldDB" id="A0A7T6Z445"/>